<dbReference type="PANTHER" id="PTHR33689:SF1">
    <property type="entry name" value="FAS-BINDING FACTOR 1"/>
    <property type="match status" value="1"/>
</dbReference>
<feature type="compositionally biased region" description="Basic and acidic residues" evidence="2">
    <location>
        <begin position="273"/>
        <end position="282"/>
    </location>
</feature>
<feature type="compositionally biased region" description="Acidic residues" evidence="2">
    <location>
        <begin position="243"/>
        <end position="258"/>
    </location>
</feature>
<feature type="compositionally biased region" description="Polar residues" evidence="2">
    <location>
        <begin position="195"/>
        <end position="227"/>
    </location>
</feature>
<dbReference type="Proteomes" id="UP000838878">
    <property type="component" value="Chromosome 8"/>
</dbReference>
<feature type="compositionally biased region" description="Polar residues" evidence="2">
    <location>
        <begin position="172"/>
        <end position="186"/>
    </location>
</feature>
<evidence type="ECO:0000259" key="3">
    <source>
        <dbReference type="Pfam" id="PF21007"/>
    </source>
</evidence>
<dbReference type="GO" id="GO:0036064">
    <property type="term" value="C:ciliary basal body"/>
    <property type="evidence" value="ECO:0007669"/>
    <property type="project" value="TreeGrafter"/>
</dbReference>
<dbReference type="EMBL" id="OV170228">
    <property type="protein sequence ID" value="CAH0729924.1"/>
    <property type="molecule type" value="Genomic_DNA"/>
</dbReference>
<keyword evidence="5" id="KW-1185">Reference proteome</keyword>
<dbReference type="InterPro" id="IPR033561">
    <property type="entry name" value="FBF1"/>
</dbReference>
<feature type="non-terminal residue" evidence="4">
    <location>
        <position position="975"/>
    </location>
</feature>
<name>A0A8J9YEY9_9NEOP</name>
<gene>
    <name evidence="4" type="ORF">BINO364_LOCUS14966</name>
</gene>
<feature type="region of interest" description="Disordered" evidence="2">
    <location>
        <begin position="101"/>
        <end position="282"/>
    </location>
</feature>
<dbReference type="GO" id="GO:0090162">
    <property type="term" value="P:establishment of epithelial cell polarity"/>
    <property type="evidence" value="ECO:0007669"/>
    <property type="project" value="InterPro"/>
</dbReference>
<feature type="compositionally biased region" description="Polar residues" evidence="2">
    <location>
        <begin position="101"/>
        <end position="118"/>
    </location>
</feature>
<dbReference type="GO" id="GO:0097539">
    <property type="term" value="C:ciliary transition fiber"/>
    <property type="evidence" value="ECO:0007669"/>
    <property type="project" value="InterPro"/>
</dbReference>
<dbReference type="PANTHER" id="PTHR33689">
    <property type="entry name" value="FAS-BINDING FACTOR 1"/>
    <property type="match status" value="1"/>
</dbReference>
<evidence type="ECO:0000256" key="2">
    <source>
        <dbReference type="SAM" id="MobiDB-lite"/>
    </source>
</evidence>
<reference evidence="4" key="1">
    <citation type="submission" date="2021-12" db="EMBL/GenBank/DDBJ databases">
        <authorList>
            <person name="Martin H S."/>
        </authorList>
    </citation>
    <scope>NUCLEOTIDE SEQUENCE</scope>
</reference>
<evidence type="ECO:0000256" key="1">
    <source>
        <dbReference type="SAM" id="Coils"/>
    </source>
</evidence>
<feature type="compositionally biased region" description="Basic and acidic residues" evidence="2">
    <location>
        <begin position="142"/>
        <end position="156"/>
    </location>
</feature>
<feature type="domain" description="Fas-binding factor 1 C-terminal" evidence="3">
    <location>
        <begin position="446"/>
        <end position="723"/>
    </location>
</feature>
<evidence type="ECO:0000313" key="4">
    <source>
        <dbReference type="EMBL" id="CAH0729924.1"/>
    </source>
</evidence>
<dbReference type="Pfam" id="PF21007">
    <property type="entry name" value="FBF1"/>
    <property type="match status" value="1"/>
</dbReference>
<dbReference type="OrthoDB" id="8195456at2759"/>
<proteinExistence type="predicted"/>
<feature type="coiled-coil region" evidence="1">
    <location>
        <begin position="476"/>
        <end position="781"/>
    </location>
</feature>
<dbReference type="InterPro" id="IPR049390">
    <property type="entry name" value="FBF1_C"/>
</dbReference>
<dbReference type="AlphaFoldDB" id="A0A8J9YEY9"/>
<organism evidence="4 5">
    <name type="scientific">Brenthis ino</name>
    <name type="common">lesser marbled fritillary</name>
    <dbReference type="NCBI Taxonomy" id="405034"/>
    <lineage>
        <taxon>Eukaryota</taxon>
        <taxon>Metazoa</taxon>
        <taxon>Ecdysozoa</taxon>
        <taxon>Arthropoda</taxon>
        <taxon>Hexapoda</taxon>
        <taxon>Insecta</taxon>
        <taxon>Pterygota</taxon>
        <taxon>Neoptera</taxon>
        <taxon>Endopterygota</taxon>
        <taxon>Lepidoptera</taxon>
        <taxon>Glossata</taxon>
        <taxon>Ditrysia</taxon>
        <taxon>Papilionoidea</taxon>
        <taxon>Nymphalidae</taxon>
        <taxon>Heliconiinae</taxon>
        <taxon>Argynnini</taxon>
        <taxon>Brenthis</taxon>
    </lineage>
</organism>
<dbReference type="GO" id="GO:0060271">
    <property type="term" value="P:cilium assembly"/>
    <property type="evidence" value="ECO:0007669"/>
    <property type="project" value="InterPro"/>
</dbReference>
<accession>A0A8J9YEY9</accession>
<evidence type="ECO:0000313" key="5">
    <source>
        <dbReference type="Proteomes" id="UP000838878"/>
    </source>
</evidence>
<sequence length="975" mass="112363">MNFNLDDPLAGILSDGSDDSFFDDDILGKKKPQKKSNTPIAAKKTALFNLDETKTQEGNAIIDDKKLVGDKTLKKEPTFDLAKNDSLKAATSTSFKQSITKESIFQQSDAKNKPTSNKLEPKSPAKLSTSVDKLNFLNDLSGDVKKETVKPQDKSKGSQSLLDDILGAPSTKGVSSQPTRSTASKNQDFDIDSFLGNSESKQTVPLNKTVVQKPSVKTDTPKESSNIQHKKTKSNDDWLGIFQDDDNNNDMDEQDDDVPAWLGGASSRKKKNMKESKPEKQNIVAEEPKPNVEVVEESQQNKILETNIDQVKKNTEILNLPSLDTKEDLTMEGAALYLQQQESQLMVALQLKAQDEKLAAMQMRQKESQRVQREAVLAQHEQLDAMLRRQSENRQQMQAIISAHQERITQRIKALLGDTNIENEEEHGLTNDYEEAERKETPFTRERKQLLQLVQSLQENHDKEIDLMETSYRRQLAFLEVSFMQAEERMKEESEKLVKFYMEKISWLNDHHQLYKKMSEENLSSLIERHKAENDMLREQHLENIKILQEHHAALMENVKNAVKQEQILIKDSASFSSDLQQLLTNVKEGNERCDQLYEKVELLSQNTQKDTEKSMQIRESQITGMLEQLKKDKVNFENEKSESKEMVNMLEARLKQMTSMIEEESASLRQKKMEFEFEKATFNKQTEFAKNILKKQDEEIKMLKEDIQKEYYEKKTRIDEEKAKTLKDSALVAKEKASIQSLKMELEKTKAELNAQLEEVAEERSKLNAEKQELHIEEQRVLSKSRDLDILAKTAMDKQSQADKKSSEADFLQKKYEDRISRIQEHVVSLNCREKQIAKEKVALSRERLSLHNERKELEGKQCSLCKNSQFTQNSNFTPVSRNYGFQAYPVSRDYGVYNSMSNVEAEINQLMGRVREEREVREDLEDIGQVQEASSFKDYMDPKFMMLRLDVQQVISNLDLTKKDAVDRNEQQE</sequence>
<dbReference type="GO" id="GO:0005814">
    <property type="term" value="C:centriole"/>
    <property type="evidence" value="ECO:0007669"/>
    <property type="project" value="TreeGrafter"/>
</dbReference>
<feature type="coiled-coil region" evidence="1">
    <location>
        <begin position="902"/>
        <end position="929"/>
    </location>
</feature>
<protein>
    <recommendedName>
        <fullName evidence="3">Fas-binding factor 1 C-terminal domain-containing protein</fullName>
    </recommendedName>
</protein>
<keyword evidence="1" id="KW-0175">Coiled coil</keyword>